<dbReference type="OrthoDB" id="10568944at2759"/>
<proteinExistence type="predicted"/>
<dbReference type="Proteomes" id="UP000663879">
    <property type="component" value="Unassembled WGS sequence"/>
</dbReference>
<sequence length="145" mass="15925">MLTAFSESANSLTSNQRSAFLGGFLESLANLTKQQKIDRFNSLTTAQVEALAEIIVSANSSVYEWLRDSTQFITVINKNSKIPSEKCCSFLYQSRALYASEAIKKLVPNPANIRATHFESLGSCFAALIPVEYLSALADADFKSQ</sequence>
<comment type="caution">
    <text evidence="1">The sequence shown here is derived from an EMBL/GenBank/DDBJ whole genome shotgun (WGS) entry which is preliminary data.</text>
</comment>
<evidence type="ECO:0000313" key="2">
    <source>
        <dbReference type="Proteomes" id="UP000663879"/>
    </source>
</evidence>
<keyword evidence="2" id="KW-1185">Reference proteome</keyword>
<gene>
    <name evidence="1" type="ORF">OXX778_LOCUS22939</name>
</gene>
<organism evidence="1 2">
    <name type="scientific">Brachionus calyciflorus</name>
    <dbReference type="NCBI Taxonomy" id="104777"/>
    <lineage>
        <taxon>Eukaryota</taxon>
        <taxon>Metazoa</taxon>
        <taxon>Spiralia</taxon>
        <taxon>Gnathifera</taxon>
        <taxon>Rotifera</taxon>
        <taxon>Eurotatoria</taxon>
        <taxon>Monogononta</taxon>
        <taxon>Pseudotrocha</taxon>
        <taxon>Ploima</taxon>
        <taxon>Brachionidae</taxon>
        <taxon>Brachionus</taxon>
    </lineage>
</organism>
<accession>A0A814S9J9</accession>
<dbReference type="AlphaFoldDB" id="A0A814S9J9"/>
<dbReference type="EMBL" id="CAJNOC010010683">
    <property type="protein sequence ID" value="CAF1142159.1"/>
    <property type="molecule type" value="Genomic_DNA"/>
</dbReference>
<feature type="non-terminal residue" evidence="1">
    <location>
        <position position="1"/>
    </location>
</feature>
<evidence type="ECO:0000313" key="1">
    <source>
        <dbReference type="EMBL" id="CAF1142159.1"/>
    </source>
</evidence>
<name>A0A814S9J9_9BILA</name>
<protein>
    <submittedName>
        <fullName evidence="1">Uncharacterized protein</fullName>
    </submittedName>
</protein>
<reference evidence="1" key="1">
    <citation type="submission" date="2021-02" db="EMBL/GenBank/DDBJ databases">
        <authorList>
            <person name="Nowell W R."/>
        </authorList>
    </citation>
    <scope>NUCLEOTIDE SEQUENCE</scope>
    <source>
        <strain evidence="1">Ploen Becks lab</strain>
    </source>
</reference>